<gene>
    <name evidence="1" type="ORF">HPB47_019184</name>
</gene>
<proteinExistence type="predicted"/>
<comment type="caution">
    <text evidence="1">The sequence shown here is derived from an EMBL/GenBank/DDBJ whole genome shotgun (WGS) entry which is preliminary data.</text>
</comment>
<reference evidence="1 2" key="1">
    <citation type="journal article" date="2020" name="Cell">
        <title>Large-Scale Comparative Analyses of Tick Genomes Elucidate Their Genetic Diversity and Vector Capacities.</title>
        <authorList>
            <consortium name="Tick Genome and Microbiome Consortium (TIGMIC)"/>
            <person name="Jia N."/>
            <person name="Wang J."/>
            <person name="Shi W."/>
            <person name="Du L."/>
            <person name="Sun Y."/>
            <person name="Zhan W."/>
            <person name="Jiang J.F."/>
            <person name="Wang Q."/>
            <person name="Zhang B."/>
            <person name="Ji P."/>
            <person name="Bell-Sakyi L."/>
            <person name="Cui X.M."/>
            <person name="Yuan T.T."/>
            <person name="Jiang B.G."/>
            <person name="Yang W.F."/>
            <person name="Lam T.T."/>
            <person name="Chang Q.C."/>
            <person name="Ding S.J."/>
            <person name="Wang X.J."/>
            <person name="Zhu J.G."/>
            <person name="Ruan X.D."/>
            <person name="Zhao L."/>
            <person name="Wei J.T."/>
            <person name="Ye R.Z."/>
            <person name="Que T.C."/>
            <person name="Du C.H."/>
            <person name="Zhou Y.H."/>
            <person name="Cheng J.X."/>
            <person name="Dai P.F."/>
            <person name="Guo W.B."/>
            <person name="Han X.H."/>
            <person name="Huang E.J."/>
            <person name="Li L.F."/>
            <person name="Wei W."/>
            <person name="Gao Y.C."/>
            <person name="Liu J.Z."/>
            <person name="Shao H.Z."/>
            <person name="Wang X."/>
            <person name="Wang C.C."/>
            <person name="Yang T.C."/>
            <person name="Huo Q.B."/>
            <person name="Li W."/>
            <person name="Chen H.Y."/>
            <person name="Chen S.E."/>
            <person name="Zhou L.G."/>
            <person name="Ni X.B."/>
            <person name="Tian J.H."/>
            <person name="Sheng Y."/>
            <person name="Liu T."/>
            <person name="Pan Y.S."/>
            <person name="Xia L.Y."/>
            <person name="Li J."/>
            <person name="Zhao F."/>
            <person name="Cao W.C."/>
        </authorList>
    </citation>
    <scope>NUCLEOTIDE SEQUENCE [LARGE SCALE GENOMIC DNA]</scope>
    <source>
        <strain evidence="1">Iper-2018</strain>
    </source>
</reference>
<evidence type="ECO:0000313" key="1">
    <source>
        <dbReference type="EMBL" id="KAG0434325.1"/>
    </source>
</evidence>
<keyword evidence="2" id="KW-1185">Reference proteome</keyword>
<accession>A0AC60QLF0</accession>
<sequence>MCEGAPYCVNCEGDHASNAADCPVKERETEIIRYKLEHNTTFREAKGAVHAKREAMAEALRLATHTVSVPTNRPNPDLKWLELRAKRRQAQRRAKRTRLPEDQDQKSHPKAGSDGDRGNFRR</sequence>
<protein>
    <submittedName>
        <fullName evidence="1">Uncharacterized protein</fullName>
    </submittedName>
</protein>
<dbReference type="EMBL" id="JABSTQ010008579">
    <property type="protein sequence ID" value="KAG0434325.1"/>
    <property type="molecule type" value="Genomic_DNA"/>
</dbReference>
<dbReference type="Proteomes" id="UP000805193">
    <property type="component" value="Unassembled WGS sequence"/>
</dbReference>
<name>A0AC60QLF0_IXOPE</name>
<evidence type="ECO:0000313" key="2">
    <source>
        <dbReference type="Proteomes" id="UP000805193"/>
    </source>
</evidence>
<organism evidence="1 2">
    <name type="scientific">Ixodes persulcatus</name>
    <name type="common">Taiga tick</name>
    <dbReference type="NCBI Taxonomy" id="34615"/>
    <lineage>
        <taxon>Eukaryota</taxon>
        <taxon>Metazoa</taxon>
        <taxon>Ecdysozoa</taxon>
        <taxon>Arthropoda</taxon>
        <taxon>Chelicerata</taxon>
        <taxon>Arachnida</taxon>
        <taxon>Acari</taxon>
        <taxon>Parasitiformes</taxon>
        <taxon>Ixodida</taxon>
        <taxon>Ixodoidea</taxon>
        <taxon>Ixodidae</taxon>
        <taxon>Ixodinae</taxon>
        <taxon>Ixodes</taxon>
    </lineage>
</organism>